<keyword evidence="1" id="KW-1133">Transmembrane helix</keyword>
<proteinExistence type="predicted"/>
<organism evidence="2 3">
    <name type="scientific">Streptomyces paradoxus</name>
    <dbReference type="NCBI Taxonomy" id="66375"/>
    <lineage>
        <taxon>Bacteria</taxon>
        <taxon>Bacillati</taxon>
        <taxon>Actinomycetota</taxon>
        <taxon>Actinomycetes</taxon>
        <taxon>Kitasatosporales</taxon>
        <taxon>Streptomycetaceae</taxon>
        <taxon>Streptomyces</taxon>
    </lineage>
</organism>
<evidence type="ECO:0000313" key="3">
    <source>
        <dbReference type="Proteomes" id="UP000591537"/>
    </source>
</evidence>
<name>A0A7W9WHX1_9ACTN</name>
<gene>
    <name evidence="2" type="ORF">HNR57_005315</name>
</gene>
<protein>
    <submittedName>
        <fullName evidence="2">Uncharacterized protein</fullName>
    </submittedName>
</protein>
<comment type="caution">
    <text evidence="2">The sequence shown here is derived from an EMBL/GenBank/DDBJ whole genome shotgun (WGS) entry which is preliminary data.</text>
</comment>
<reference evidence="2 3" key="1">
    <citation type="submission" date="2020-08" db="EMBL/GenBank/DDBJ databases">
        <title>Genomic Encyclopedia of Type Strains, Phase IV (KMG-IV): sequencing the most valuable type-strain genomes for metagenomic binning, comparative biology and taxonomic classification.</title>
        <authorList>
            <person name="Goeker M."/>
        </authorList>
    </citation>
    <scope>NUCLEOTIDE SEQUENCE [LARGE SCALE GENOMIC DNA]</scope>
    <source>
        <strain evidence="2 3">DSM 43350</strain>
    </source>
</reference>
<feature type="transmembrane region" description="Helical" evidence="1">
    <location>
        <begin position="20"/>
        <end position="38"/>
    </location>
</feature>
<evidence type="ECO:0000256" key="1">
    <source>
        <dbReference type="SAM" id="Phobius"/>
    </source>
</evidence>
<evidence type="ECO:0000313" key="2">
    <source>
        <dbReference type="EMBL" id="MBB6079372.1"/>
    </source>
</evidence>
<keyword evidence="3" id="KW-1185">Reference proteome</keyword>
<sequence length="55" mass="5819">MLAGPAVIGWLTHLVALNEAFVLLTLLCVTTAVGARVLRTGSGSTRRREMAADTH</sequence>
<dbReference type="EMBL" id="JACHGV010000008">
    <property type="protein sequence ID" value="MBB6079372.1"/>
    <property type="molecule type" value="Genomic_DNA"/>
</dbReference>
<dbReference type="AlphaFoldDB" id="A0A7W9WHX1"/>
<accession>A0A7W9WHX1</accession>
<keyword evidence="1" id="KW-0472">Membrane</keyword>
<dbReference type="Proteomes" id="UP000591537">
    <property type="component" value="Unassembled WGS sequence"/>
</dbReference>
<keyword evidence="1" id="KW-0812">Transmembrane</keyword>